<name>A0AAN6K7B0_9PEZI</name>
<evidence type="ECO:0000256" key="1">
    <source>
        <dbReference type="SAM" id="MobiDB-lite"/>
    </source>
</evidence>
<dbReference type="InterPro" id="IPR027443">
    <property type="entry name" value="IPNS-like_sf"/>
</dbReference>
<comment type="caution">
    <text evidence="2">The sequence shown here is derived from an EMBL/GenBank/DDBJ whole genome shotgun (WGS) entry which is preliminary data.</text>
</comment>
<feature type="compositionally biased region" description="Basic residues" evidence="1">
    <location>
        <begin position="75"/>
        <end position="89"/>
    </location>
</feature>
<accession>A0AAN6K7B0</accession>
<sequence>MAPTTYTTRTIPRISLANFPTRINDITAQLLHAAETDGFVSLTDTEISLPTLTAISSTSQSFSAFPNAIKFHRTLHARKRRAGKPRSRIRPSTGVADQRRKKATNSNPAQTCQQANGTSSTTLPDFKPSAQPFKRKPQSLS</sequence>
<gene>
    <name evidence="2" type="ORF">LTR91_016871</name>
</gene>
<dbReference type="EMBL" id="JAUJLE010000211">
    <property type="protein sequence ID" value="KAK0968123.1"/>
    <property type="molecule type" value="Genomic_DNA"/>
</dbReference>
<dbReference type="SUPFAM" id="SSF51197">
    <property type="entry name" value="Clavaminate synthase-like"/>
    <property type="match status" value="1"/>
</dbReference>
<dbReference type="Proteomes" id="UP001175353">
    <property type="component" value="Unassembled WGS sequence"/>
</dbReference>
<dbReference type="AlphaFoldDB" id="A0AAN6K7B0"/>
<feature type="region of interest" description="Disordered" evidence="1">
    <location>
        <begin position="75"/>
        <end position="141"/>
    </location>
</feature>
<evidence type="ECO:0000313" key="2">
    <source>
        <dbReference type="EMBL" id="KAK0968123.1"/>
    </source>
</evidence>
<feature type="compositionally biased region" description="Polar residues" evidence="1">
    <location>
        <begin position="104"/>
        <end position="123"/>
    </location>
</feature>
<dbReference type="Gene3D" id="2.60.120.330">
    <property type="entry name" value="B-lactam Antibiotic, Isopenicillin N Synthase, Chain"/>
    <property type="match status" value="1"/>
</dbReference>
<organism evidence="2 3">
    <name type="scientific">Friedmanniomyces endolithicus</name>
    <dbReference type="NCBI Taxonomy" id="329885"/>
    <lineage>
        <taxon>Eukaryota</taxon>
        <taxon>Fungi</taxon>
        <taxon>Dikarya</taxon>
        <taxon>Ascomycota</taxon>
        <taxon>Pezizomycotina</taxon>
        <taxon>Dothideomycetes</taxon>
        <taxon>Dothideomycetidae</taxon>
        <taxon>Mycosphaerellales</taxon>
        <taxon>Teratosphaeriaceae</taxon>
        <taxon>Friedmanniomyces</taxon>
    </lineage>
</organism>
<evidence type="ECO:0000313" key="3">
    <source>
        <dbReference type="Proteomes" id="UP001175353"/>
    </source>
</evidence>
<protein>
    <submittedName>
        <fullName evidence="2">Uncharacterized protein</fullName>
    </submittedName>
</protein>
<keyword evidence="3" id="KW-1185">Reference proteome</keyword>
<proteinExistence type="predicted"/>
<reference evidence="2" key="1">
    <citation type="submission" date="2023-06" db="EMBL/GenBank/DDBJ databases">
        <title>Black Yeasts Isolated from many extreme environments.</title>
        <authorList>
            <person name="Coleine C."/>
            <person name="Stajich J.E."/>
            <person name="Selbmann L."/>
        </authorList>
    </citation>
    <scope>NUCLEOTIDE SEQUENCE</scope>
    <source>
        <strain evidence="2">CCFEE 5200</strain>
    </source>
</reference>